<evidence type="ECO:0000313" key="7">
    <source>
        <dbReference type="EMBL" id="KWV13312.1"/>
    </source>
</evidence>
<dbReference type="Proteomes" id="UP000055854">
    <property type="component" value="Unassembled WGS sequence"/>
</dbReference>
<evidence type="ECO:0000256" key="4">
    <source>
        <dbReference type="ARBA" id="ARBA00022801"/>
    </source>
</evidence>
<dbReference type="SMART" id="SM00849">
    <property type="entry name" value="Lactamase_B"/>
    <property type="match status" value="1"/>
</dbReference>
<dbReference type="InterPro" id="IPR001279">
    <property type="entry name" value="Metallo-B-lactamas"/>
</dbReference>
<dbReference type="PANTHER" id="PTHR42978:SF2">
    <property type="entry name" value="102 KBASES UNSTABLE REGION: FROM 1 TO 119443"/>
    <property type="match status" value="1"/>
</dbReference>
<evidence type="ECO:0000259" key="6">
    <source>
        <dbReference type="SMART" id="SM00849"/>
    </source>
</evidence>
<dbReference type="InterPro" id="IPR051013">
    <property type="entry name" value="MBL_superfamily_lactonases"/>
</dbReference>
<evidence type="ECO:0000256" key="1">
    <source>
        <dbReference type="ARBA" id="ARBA00001947"/>
    </source>
</evidence>
<comment type="caution">
    <text evidence="7">The sequence shown here is derived from an EMBL/GenBank/DDBJ whole genome shotgun (WGS) entry which is preliminary data.</text>
</comment>
<dbReference type="EMBL" id="LNTA01000152">
    <property type="protein sequence ID" value="KWV13312.1"/>
    <property type="molecule type" value="Genomic_DNA"/>
</dbReference>
<dbReference type="GO" id="GO:0046872">
    <property type="term" value="F:metal ion binding"/>
    <property type="evidence" value="ECO:0007669"/>
    <property type="project" value="UniProtKB-KW"/>
</dbReference>
<organism evidence="7 8">
    <name type="scientific">Xanthomonas campestris pv. translucens</name>
    <dbReference type="NCBI Taxonomy" id="343"/>
    <lineage>
        <taxon>Bacteria</taxon>
        <taxon>Pseudomonadati</taxon>
        <taxon>Pseudomonadota</taxon>
        <taxon>Gammaproteobacteria</taxon>
        <taxon>Lysobacterales</taxon>
        <taxon>Lysobacteraceae</taxon>
        <taxon>Xanthomonas</taxon>
        <taxon>Xanthomonas translucens group</taxon>
    </lineage>
</organism>
<evidence type="ECO:0000313" key="8">
    <source>
        <dbReference type="Proteomes" id="UP000055854"/>
    </source>
</evidence>
<gene>
    <name evidence="7" type="ORF">ATB53_15925</name>
</gene>
<evidence type="ECO:0000256" key="2">
    <source>
        <dbReference type="ARBA" id="ARBA00007749"/>
    </source>
</evidence>
<proteinExistence type="inferred from homology"/>
<reference evidence="7 8" key="1">
    <citation type="submission" date="2015-11" db="EMBL/GenBank/DDBJ databases">
        <title>Long Read and Single Molecule DNA Sequencing Simplifies Genome Assembly and TAL Effector Gene Analysis of Xanthomonas translucens.</title>
        <authorList>
            <person name="Peng Z."/>
            <person name="Hu Y."/>
            <person name="Xie J."/>
            <person name="Potnis N."/>
            <person name="Akhunova A."/>
            <person name="Jones J."/>
            <person name="Liu Z."/>
            <person name="White F."/>
            <person name="Liu S."/>
        </authorList>
    </citation>
    <scope>NUCLEOTIDE SEQUENCE [LARGE SCALE GENOMIC DNA]</scope>
    <source>
        <strain evidence="7 8">B1</strain>
    </source>
</reference>
<comment type="similarity">
    <text evidence="2">Belongs to the metallo-beta-lactamase superfamily.</text>
</comment>
<dbReference type="PANTHER" id="PTHR42978">
    <property type="entry name" value="QUORUM-QUENCHING LACTONASE YTNP-RELATED-RELATED"/>
    <property type="match status" value="1"/>
</dbReference>
<protein>
    <submittedName>
        <fullName evidence="7">MBL fold metallo-hydrolase</fullName>
    </submittedName>
</protein>
<sequence>MSAATLRWRLYEAGHCTHPERATRRGATLAPCQFPALAALLQHPVHGNLLFDTGYSQHFLAATAHFPERLYRLLTPVHLAPGQSLREQLAGDGIDTAAIDWIVLSHFHGDHIGGVADFAQARIACAQQAWDDLQRRGRLAALREGFLPALLHGARERMHWFEALPACPGPAALRGFGTRRDLFGDGSVLLVPLPGHAPGHYGLWFEDAHGPVFLVADAAWSSAAIADGTPPPALVTHLLGEHRVYRDTLARLHALRLAEPTLRMVPSHCRQWRPVAAASIDG</sequence>
<dbReference type="RefSeq" id="WP_003476182.1">
    <property type="nucleotide sequence ID" value="NZ_JBHLYD010000010.1"/>
</dbReference>
<dbReference type="GO" id="GO:0016787">
    <property type="term" value="F:hydrolase activity"/>
    <property type="evidence" value="ECO:0007669"/>
    <property type="project" value="UniProtKB-KW"/>
</dbReference>
<keyword evidence="3" id="KW-0479">Metal-binding</keyword>
<comment type="cofactor">
    <cofactor evidence="1">
        <name>Zn(2+)</name>
        <dbReference type="ChEBI" id="CHEBI:29105"/>
    </cofactor>
</comment>
<dbReference type="SUPFAM" id="SSF56281">
    <property type="entry name" value="Metallo-hydrolase/oxidoreductase"/>
    <property type="match status" value="1"/>
</dbReference>
<accession>A0A120EWR5</accession>
<dbReference type="CDD" id="cd07730">
    <property type="entry name" value="metallo-hydrolase-like_MBL-fold"/>
    <property type="match status" value="1"/>
</dbReference>
<feature type="domain" description="Metallo-beta-lactamase" evidence="6">
    <location>
        <begin position="35"/>
        <end position="268"/>
    </location>
</feature>
<dbReference type="InterPro" id="IPR036866">
    <property type="entry name" value="RibonucZ/Hydroxyglut_hydro"/>
</dbReference>
<keyword evidence="5" id="KW-0862">Zinc</keyword>
<dbReference type="Pfam" id="PF00753">
    <property type="entry name" value="Lactamase_B"/>
    <property type="match status" value="1"/>
</dbReference>
<dbReference type="OrthoDB" id="5443440at2"/>
<keyword evidence="4 7" id="KW-0378">Hydrolase</keyword>
<dbReference type="Gene3D" id="3.60.15.10">
    <property type="entry name" value="Ribonuclease Z/Hydroxyacylglutathione hydrolase-like"/>
    <property type="match status" value="1"/>
</dbReference>
<evidence type="ECO:0000256" key="5">
    <source>
        <dbReference type="ARBA" id="ARBA00022833"/>
    </source>
</evidence>
<evidence type="ECO:0000256" key="3">
    <source>
        <dbReference type="ARBA" id="ARBA00022723"/>
    </source>
</evidence>
<dbReference type="AlphaFoldDB" id="A0A120EWR5"/>
<name>A0A120EWR5_XANCT</name>